<protein>
    <submittedName>
        <fullName evidence="3">Uu.00g025840.m01.CDS01</fullName>
    </submittedName>
</protein>
<evidence type="ECO:0000256" key="2">
    <source>
        <dbReference type="SAM" id="SignalP"/>
    </source>
</evidence>
<keyword evidence="4" id="KW-1185">Reference proteome</keyword>
<gene>
    <name evidence="3" type="ORF">KHLLAP_LOCUS199</name>
</gene>
<sequence length="160" mass="16442">MRFTLALLLASAASTQAGVFTQTTYNAVQISGGTAGNAQAEAEAVFSALDQNDLAGADQDDIAFLDSVNQICNGAEDDVFNGAVAAATGDAADALQRGKIKNKVLKLTASVLRLSIDQAQGKDTADELATEQGKLATNIQQDEDEAGNPSTAVQFDATTS</sequence>
<proteinExistence type="predicted"/>
<reference evidence="3" key="1">
    <citation type="submission" date="2023-10" db="EMBL/GenBank/DDBJ databases">
        <authorList>
            <person name="Hackl T."/>
        </authorList>
    </citation>
    <scope>NUCLEOTIDE SEQUENCE</scope>
</reference>
<evidence type="ECO:0000256" key="1">
    <source>
        <dbReference type="SAM" id="MobiDB-lite"/>
    </source>
</evidence>
<feature type="chain" id="PRO_5042533550" evidence="2">
    <location>
        <begin position="18"/>
        <end position="160"/>
    </location>
</feature>
<comment type="caution">
    <text evidence="3">The sequence shown here is derived from an EMBL/GenBank/DDBJ whole genome shotgun (WGS) entry which is preliminary data.</text>
</comment>
<dbReference type="PANTHER" id="PTHR38849:SF1">
    <property type="entry name" value="SMALL SECRETED PROTEIN"/>
    <property type="match status" value="1"/>
</dbReference>
<keyword evidence="2" id="KW-0732">Signal</keyword>
<name>A0AAI8V7E6_9PEZI</name>
<feature type="compositionally biased region" description="Polar residues" evidence="1">
    <location>
        <begin position="148"/>
        <end position="160"/>
    </location>
</feature>
<evidence type="ECO:0000313" key="3">
    <source>
        <dbReference type="EMBL" id="CAJ2499731.1"/>
    </source>
</evidence>
<feature type="region of interest" description="Disordered" evidence="1">
    <location>
        <begin position="135"/>
        <end position="160"/>
    </location>
</feature>
<dbReference type="EMBL" id="CAUWAG010000003">
    <property type="protein sequence ID" value="CAJ2499731.1"/>
    <property type="molecule type" value="Genomic_DNA"/>
</dbReference>
<accession>A0AAI8V7E6</accession>
<dbReference type="AlphaFoldDB" id="A0AAI8V7E6"/>
<organism evidence="3 4">
    <name type="scientific">Anthostomella pinea</name>
    <dbReference type="NCBI Taxonomy" id="933095"/>
    <lineage>
        <taxon>Eukaryota</taxon>
        <taxon>Fungi</taxon>
        <taxon>Dikarya</taxon>
        <taxon>Ascomycota</taxon>
        <taxon>Pezizomycotina</taxon>
        <taxon>Sordariomycetes</taxon>
        <taxon>Xylariomycetidae</taxon>
        <taxon>Xylariales</taxon>
        <taxon>Xylariaceae</taxon>
        <taxon>Anthostomella</taxon>
    </lineage>
</organism>
<feature type="signal peptide" evidence="2">
    <location>
        <begin position="1"/>
        <end position="17"/>
    </location>
</feature>
<dbReference type="Proteomes" id="UP001295740">
    <property type="component" value="Unassembled WGS sequence"/>
</dbReference>
<evidence type="ECO:0000313" key="4">
    <source>
        <dbReference type="Proteomes" id="UP001295740"/>
    </source>
</evidence>
<dbReference type="PANTHER" id="PTHR38849">
    <property type="entry name" value="SMALL SECRETED PROTEIN"/>
    <property type="match status" value="1"/>
</dbReference>